<sequence length="52" mass="5960">MSKKTINNVTFGYYIDEDGLYYYSEKDGKTDEVFSINGVASVSCVDYKEMQL</sequence>
<gene>
    <name evidence="1" type="ORF">S01H1_45698</name>
</gene>
<organism evidence="1">
    <name type="scientific">marine sediment metagenome</name>
    <dbReference type="NCBI Taxonomy" id="412755"/>
    <lineage>
        <taxon>unclassified sequences</taxon>
        <taxon>metagenomes</taxon>
        <taxon>ecological metagenomes</taxon>
    </lineage>
</organism>
<name>X0U8E3_9ZZZZ</name>
<dbReference type="EMBL" id="BARS01029219">
    <property type="protein sequence ID" value="GAG02049.1"/>
    <property type="molecule type" value="Genomic_DNA"/>
</dbReference>
<accession>X0U8E3</accession>
<proteinExistence type="predicted"/>
<dbReference type="AlphaFoldDB" id="X0U8E3"/>
<feature type="non-terminal residue" evidence="1">
    <location>
        <position position="52"/>
    </location>
</feature>
<comment type="caution">
    <text evidence="1">The sequence shown here is derived from an EMBL/GenBank/DDBJ whole genome shotgun (WGS) entry which is preliminary data.</text>
</comment>
<evidence type="ECO:0000313" key="1">
    <source>
        <dbReference type="EMBL" id="GAG02049.1"/>
    </source>
</evidence>
<protein>
    <submittedName>
        <fullName evidence="1">Uncharacterized protein</fullName>
    </submittedName>
</protein>
<reference evidence="1" key="1">
    <citation type="journal article" date="2014" name="Front. Microbiol.">
        <title>High frequency of phylogenetically diverse reductive dehalogenase-homologous genes in deep subseafloor sedimentary metagenomes.</title>
        <authorList>
            <person name="Kawai M."/>
            <person name="Futagami T."/>
            <person name="Toyoda A."/>
            <person name="Takaki Y."/>
            <person name="Nishi S."/>
            <person name="Hori S."/>
            <person name="Arai W."/>
            <person name="Tsubouchi T."/>
            <person name="Morono Y."/>
            <person name="Uchiyama I."/>
            <person name="Ito T."/>
            <person name="Fujiyama A."/>
            <person name="Inagaki F."/>
            <person name="Takami H."/>
        </authorList>
    </citation>
    <scope>NUCLEOTIDE SEQUENCE</scope>
    <source>
        <strain evidence="1">Expedition CK06-06</strain>
    </source>
</reference>